<feature type="signal peptide" evidence="1">
    <location>
        <begin position="1"/>
        <end position="24"/>
    </location>
</feature>
<keyword evidence="4" id="KW-1185">Reference proteome</keyword>
<evidence type="ECO:0000256" key="1">
    <source>
        <dbReference type="SAM" id="SignalP"/>
    </source>
</evidence>
<evidence type="ECO:0000313" key="3">
    <source>
        <dbReference type="EMBL" id="PWF48987.1"/>
    </source>
</evidence>
<dbReference type="RefSeq" id="WP_106757074.1">
    <property type="nucleotide sequence ID" value="NZ_PXWF02000121.1"/>
</dbReference>
<dbReference type="Proteomes" id="UP000241421">
    <property type="component" value="Unassembled WGS sequence"/>
</dbReference>
<protein>
    <recommendedName>
        <fullName evidence="2">Alginate export domain-containing protein</fullName>
    </recommendedName>
</protein>
<evidence type="ECO:0000313" key="4">
    <source>
        <dbReference type="Proteomes" id="UP000241421"/>
    </source>
</evidence>
<dbReference type="EMBL" id="PXWF02000121">
    <property type="protein sequence ID" value="PWF48987.1"/>
    <property type="molecule type" value="Genomic_DNA"/>
</dbReference>
<dbReference type="Gene3D" id="2.40.160.10">
    <property type="entry name" value="Porin"/>
    <property type="match status" value="1"/>
</dbReference>
<feature type="chain" id="PRO_5015606731" description="Alginate export domain-containing protein" evidence="1">
    <location>
        <begin position="25"/>
        <end position="439"/>
    </location>
</feature>
<dbReference type="OrthoDB" id="9767539at2"/>
<dbReference type="InterPro" id="IPR025388">
    <property type="entry name" value="Alginate_export_dom"/>
</dbReference>
<dbReference type="InterPro" id="IPR023614">
    <property type="entry name" value="Porin_dom_sf"/>
</dbReference>
<sequence>MLIKKTTATSFAALSALFAAPALAADTLTSALTKGTTTASVQYRFEDVETGAATASEASAHTVRLRLGYATGTFHGFGAMVEAESVQALGSKHYDSRALGQTANGYAVIADPDSDEINQAFLSYTGIAKTTVKWGRQRIKLDNDRFVGNVGWRQNEQTYDAVTVVNTSLPATTLTAGYITNVNRVFSDRAAARTAGPAGGNHKMGSTILNARYTGFKPGELSAYAYLLDYDSASAMLASTSDTYGVRFKGGALAGAVKLLYTAELATQSDGGDNPVSYRARYALLEGGVDFKTAVVKLGYEVLGGDRGARTKAGGALVAAGKSFSTPLATLHAFNGWADMFLATPSQGLRDVYVSLDGKAGGANLMLSYHAYRADKPTAVLSSKRLGSEWNISATKAFGKHYLVGAKLADYSAAGTPATTFGTGNVDTRKAWLWGEVKF</sequence>
<comment type="caution">
    <text evidence="3">The sequence shown here is derived from an EMBL/GenBank/DDBJ whole genome shotgun (WGS) entry which is preliminary data.</text>
</comment>
<gene>
    <name evidence="3" type="ORF">C7C56_008855</name>
</gene>
<dbReference type="AlphaFoldDB" id="A0A2U2HNA5"/>
<organism evidence="3 4">
    <name type="scientific">Massilia glaciei</name>
    <dbReference type="NCBI Taxonomy" id="1524097"/>
    <lineage>
        <taxon>Bacteria</taxon>
        <taxon>Pseudomonadati</taxon>
        <taxon>Pseudomonadota</taxon>
        <taxon>Betaproteobacteria</taxon>
        <taxon>Burkholderiales</taxon>
        <taxon>Oxalobacteraceae</taxon>
        <taxon>Telluria group</taxon>
        <taxon>Massilia</taxon>
    </lineage>
</organism>
<reference evidence="3 4" key="1">
    <citation type="submission" date="2018-04" db="EMBL/GenBank/DDBJ databases">
        <title>Massilia violaceinigra sp. nov., a novel purple-pigmented bacterium isolated from Tianshan glacier, Xinjiang, China.</title>
        <authorList>
            <person name="Wang H."/>
        </authorList>
    </citation>
    <scope>NUCLEOTIDE SEQUENCE [LARGE SCALE GENOMIC DNA]</scope>
    <source>
        <strain evidence="3 4">B448-2</strain>
    </source>
</reference>
<name>A0A2U2HNA5_9BURK</name>
<feature type="domain" description="Alginate export" evidence="2">
    <location>
        <begin position="42"/>
        <end position="269"/>
    </location>
</feature>
<keyword evidence="1" id="KW-0732">Signal</keyword>
<accession>A0A2U2HNA5</accession>
<dbReference type="Pfam" id="PF13372">
    <property type="entry name" value="Alginate_exp"/>
    <property type="match status" value="1"/>
</dbReference>
<proteinExistence type="predicted"/>
<evidence type="ECO:0000259" key="2">
    <source>
        <dbReference type="Pfam" id="PF13372"/>
    </source>
</evidence>